<protein>
    <submittedName>
        <fullName evidence="8">MFS family arabinose efflux permease</fullName>
    </submittedName>
</protein>
<dbReference type="InterPro" id="IPR050189">
    <property type="entry name" value="MFS_Efflux_Transporters"/>
</dbReference>
<sequence length="398" mass="39835">MSPPPEDAVPDGTRRLRLLQLAALTSTCDRFAIAPLLVPIAMSFGAPLAAAAGAAGGYFLAYGLMQIVWGLLSDRIGRVRVMRVALVGAVLGGMASVLAPTLPILIVARVLTGACTAALIPAALVYVGDTWPSAVRQRPLSDLLAATALGTAVATAGAGLLADLLGWRAVFVTTAAGAALLSVALRALPEPGTAGTGDRPRGWGAVLRPLGAVFGDGWARVVLLLAFVEGAVVLGVLTYLAPALQAGGSTAALAGLAAGGYGVGALAFSRVVRRLVGRRSPAVLAATGGVFLAVAWVFPLVTVHPATIGAAGLCLGGAWAFLHSTLQTWATEVVPQARATAVALFATMLFLGSSAGTALGAPLADTGAFGALFLGALAVSVPLGLGAAWARARYAQRG</sequence>
<dbReference type="PROSITE" id="PS50850">
    <property type="entry name" value="MFS"/>
    <property type="match status" value="1"/>
</dbReference>
<feature type="transmembrane region" description="Helical" evidence="6">
    <location>
        <begin position="48"/>
        <end position="72"/>
    </location>
</feature>
<dbReference type="Proteomes" id="UP001519295">
    <property type="component" value="Unassembled WGS sequence"/>
</dbReference>
<feature type="transmembrane region" description="Helical" evidence="6">
    <location>
        <begin position="140"/>
        <end position="161"/>
    </location>
</feature>
<feature type="transmembrane region" description="Helical" evidence="6">
    <location>
        <begin position="280"/>
        <end position="298"/>
    </location>
</feature>
<gene>
    <name evidence="8" type="ORF">JOF36_004533</name>
</gene>
<evidence type="ECO:0000256" key="6">
    <source>
        <dbReference type="SAM" id="Phobius"/>
    </source>
</evidence>
<keyword evidence="2" id="KW-1003">Cell membrane</keyword>
<feature type="transmembrane region" description="Helical" evidence="6">
    <location>
        <begin position="304"/>
        <end position="322"/>
    </location>
</feature>
<feature type="transmembrane region" description="Helical" evidence="6">
    <location>
        <begin position="218"/>
        <end position="240"/>
    </location>
</feature>
<dbReference type="RefSeq" id="WP_307862531.1">
    <property type="nucleotide sequence ID" value="NZ_JAGINU010000001.1"/>
</dbReference>
<dbReference type="Pfam" id="PF07690">
    <property type="entry name" value="MFS_1"/>
    <property type="match status" value="1"/>
</dbReference>
<keyword evidence="9" id="KW-1185">Reference proteome</keyword>
<feature type="domain" description="Major facilitator superfamily (MFS) profile" evidence="7">
    <location>
        <begin position="15"/>
        <end position="394"/>
    </location>
</feature>
<comment type="caution">
    <text evidence="8">The sequence shown here is derived from an EMBL/GenBank/DDBJ whole genome shotgun (WGS) entry which is preliminary data.</text>
</comment>
<dbReference type="SUPFAM" id="SSF103473">
    <property type="entry name" value="MFS general substrate transporter"/>
    <property type="match status" value="1"/>
</dbReference>
<feature type="transmembrane region" description="Helical" evidence="6">
    <location>
        <begin position="167"/>
        <end position="188"/>
    </location>
</feature>
<feature type="transmembrane region" description="Helical" evidence="6">
    <location>
        <begin position="84"/>
        <end position="104"/>
    </location>
</feature>
<accession>A0ABS4VY38</accession>
<dbReference type="PANTHER" id="PTHR43124">
    <property type="entry name" value="PURINE EFFLUX PUMP PBUE"/>
    <property type="match status" value="1"/>
</dbReference>
<comment type="subcellular location">
    <subcellularLocation>
        <location evidence="1">Cell membrane</location>
        <topology evidence="1">Multi-pass membrane protein</topology>
    </subcellularLocation>
</comment>
<proteinExistence type="predicted"/>
<evidence type="ECO:0000259" key="7">
    <source>
        <dbReference type="PROSITE" id="PS50850"/>
    </source>
</evidence>
<keyword evidence="5 6" id="KW-0472">Membrane</keyword>
<dbReference type="Gene3D" id="1.20.1250.20">
    <property type="entry name" value="MFS general substrate transporter like domains"/>
    <property type="match status" value="1"/>
</dbReference>
<keyword evidence="4 6" id="KW-1133">Transmembrane helix</keyword>
<dbReference type="InterPro" id="IPR020846">
    <property type="entry name" value="MFS_dom"/>
</dbReference>
<name>A0ABS4VY38_9PSEU</name>
<dbReference type="InterPro" id="IPR036259">
    <property type="entry name" value="MFS_trans_sf"/>
</dbReference>
<reference evidence="8 9" key="1">
    <citation type="submission" date="2021-03" db="EMBL/GenBank/DDBJ databases">
        <title>Sequencing the genomes of 1000 actinobacteria strains.</title>
        <authorList>
            <person name="Klenk H.-P."/>
        </authorList>
    </citation>
    <scope>NUCLEOTIDE SEQUENCE [LARGE SCALE GENOMIC DNA]</scope>
    <source>
        <strain evidence="8 9">DSM 45256</strain>
    </source>
</reference>
<feature type="transmembrane region" description="Helical" evidence="6">
    <location>
        <begin position="246"/>
        <end position="268"/>
    </location>
</feature>
<evidence type="ECO:0000313" key="8">
    <source>
        <dbReference type="EMBL" id="MBP2368837.1"/>
    </source>
</evidence>
<evidence type="ECO:0000256" key="1">
    <source>
        <dbReference type="ARBA" id="ARBA00004651"/>
    </source>
</evidence>
<keyword evidence="3 6" id="KW-0812">Transmembrane</keyword>
<evidence type="ECO:0000313" key="9">
    <source>
        <dbReference type="Proteomes" id="UP001519295"/>
    </source>
</evidence>
<feature type="transmembrane region" description="Helical" evidence="6">
    <location>
        <begin position="110"/>
        <end position="128"/>
    </location>
</feature>
<evidence type="ECO:0000256" key="2">
    <source>
        <dbReference type="ARBA" id="ARBA00022475"/>
    </source>
</evidence>
<evidence type="ECO:0000256" key="3">
    <source>
        <dbReference type="ARBA" id="ARBA00022692"/>
    </source>
</evidence>
<evidence type="ECO:0000256" key="5">
    <source>
        <dbReference type="ARBA" id="ARBA00023136"/>
    </source>
</evidence>
<evidence type="ECO:0000256" key="4">
    <source>
        <dbReference type="ARBA" id="ARBA00022989"/>
    </source>
</evidence>
<dbReference type="InterPro" id="IPR011701">
    <property type="entry name" value="MFS"/>
</dbReference>
<organism evidence="8 9">
    <name type="scientific">Pseudonocardia parietis</name>
    <dbReference type="NCBI Taxonomy" id="570936"/>
    <lineage>
        <taxon>Bacteria</taxon>
        <taxon>Bacillati</taxon>
        <taxon>Actinomycetota</taxon>
        <taxon>Actinomycetes</taxon>
        <taxon>Pseudonocardiales</taxon>
        <taxon>Pseudonocardiaceae</taxon>
        <taxon>Pseudonocardia</taxon>
    </lineage>
</organism>
<feature type="transmembrane region" description="Helical" evidence="6">
    <location>
        <begin position="369"/>
        <end position="390"/>
    </location>
</feature>
<dbReference type="EMBL" id="JAGINU010000001">
    <property type="protein sequence ID" value="MBP2368837.1"/>
    <property type="molecule type" value="Genomic_DNA"/>
</dbReference>
<feature type="transmembrane region" description="Helical" evidence="6">
    <location>
        <begin position="342"/>
        <end position="363"/>
    </location>
</feature>
<dbReference type="PANTHER" id="PTHR43124:SF3">
    <property type="entry name" value="CHLORAMPHENICOL EFFLUX PUMP RV0191"/>
    <property type="match status" value="1"/>
</dbReference>